<evidence type="ECO:0000259" key="2">
    <source>
        <dbReference type="Pfam" id="PF14237"/>
    </source>
</evidence>
<proteinExistence type="predicted"/>
<protein>
    <recommendedName>
        <fullName evidence="2">GYF domain-containing protein</fullName>
    </recommendedName>
</protein>
<name>A0A382KFM2_9ZZZZ</name>
<dbReference type="EMBL" id="UINC01079915">
    <property type="protein sequence ID" value="SVC22375.1"/>
    <property type="molecule type" value="Genomic_DNA"/>
</dbReference>
<evidence type="ECO:0000256" key="1">
    <source>
        <dbReference type="SAM" id="Phobius"/>
    </source>
</evidence>
<keyword evidence="1" id="KW-0472">Membrane</keyword>
<evidence type="ECO:0000313" key="3">
    <source>
        <dbReference type="EMBL" id="SVC22375.1"/>
    </source>
</evidence>
<gene>
    <name evidence="3" type="ORF">METZ01_LOCUS275229</name>
</gene>
<feature type="transmembrane region" description="Helical" evidence="1">
    <location>
        <begin position="117"/>
        <end position="142"/>
    </location>
</feature>
<feature type="domain" description="GYF" evidence="2">
    <location>
        <begin position="9"/>
        <end position="54"/>
    </location>
</feature>
<keyword evidence="1" id="KW-1133">Transmembrane helix</keyword>
<dbReference type="InterPro" id="IPR035445">
    <property type="entry name" value="GYF-like_dom_sf"/>
</dbReference>
<dbReference type="Pfam" id="PF14237">
    <property type="entry name" value="GYF_2"/>
    <property type="match status" value="1"/>
</dbReference>
<accession>A0A382KFM2</accession>
<reference evidence="3" key="1">
    <citation type="submission" date="2018-05" db="EMBL/GenBank/DDBJ databases">
        <authorList>
            <person name="Lanie J.A."/>
            <person name="Ng W.-L."/>
            <person name="Kazmierczak K.M."/>
            <person name="Andrzejewski T.M."/>
            <person name="Davidsen T.M."/>
            <person name="Wayne K.J."/>
            <person name="Tettelin H."/>
            <person name="Glass J.I."/>
            <person name="Rusch D."/>
            <person name="Podicherti R."/>
            <person name="Tsui H.-C.T."/>
            <person name="Winkler M.E."/>
        </authorList>
    </citation>
    <scope>NUCLEOTIDE SEQUENCE</scope>
</reference>
<dbReference type="SUPFAM" id="SSF55277">
    <property type="entry name" value="GYF domain"/>
    <property type="match status" value="1"/>
</dbReference>
<dbReference type="AlphaFoldDB" id="A0A382KFM2"/>
<organism evidence="3">
    <name type="scientific">marine metagenome</name>
    <dbReference type="NCBI Taxonomy" id="408172"/>
    <lineage>
        <taxon>unclassified sequences</taxon>
        <taxon>metagenomes</taxon>
        <taxon>ecological metagenomes</taxon>
    </lineage>
</organism>
<sequence>MANYQIVGGDGKEYGPISTEGVTNWLQEGRANGDTRIREVGAEEWQSISDLPEFANAFSAAVLPPPAEQFPQQPVAGQFPQQKPGKLQAIAIMTLVGGILATLIGLGWVVYGLVIGLLTFGIGCIGLPIAIYELVAGILCIIQGSKLLGQNPYPYYAKTKTTAIMQIVCVICCDWINLTLGIINLVFLNDEEVKACIRSKGGQI</sequence>
<dbReference type="InterPro" id="IPR025640">
    <property type="entry name" value="GYF_2"/>
</dbReference>
<keyword evidence="1" id="KW-0812">Transmembrane</keyword>
<feature type="transmembrane region" description="Helical" evidence="1">
    <location>
        <begin position="163"/>
        <end position="188"/>
    </location>
</feature>
<feature type="transmembrane region" description="Helical" evidence="1">
    <location>
        <begin position="89"/>
        <end position="111"/>
    </location>
</feature>